<organism evidence="1 2">
    <name type="scientific">Lentinus tigrinus ALCF2SS1-6</name>
    <dbReference type="NCBI Taxonomy" id="1328759"/>
    <lineage>
        <taxon>Eukaryota</taxon>
        <taxon>Fungi</taxon>
        <taxon>Dikarya</taxon>
        <taxon>Basidiomycota</taxon>
        <taxon>Agaricomycotina</taxon>
        <taxon>Agaricomycetes</taxon>
        <taxon>Polyporales</taxon>
        <taxon>Polyporaceae</taxon>
        <taxon>Lentinus</taxon>
    </lineage>
</organism>
<dbReference type="EMBL" id="ML122267">
    <property type="protein sequence ID" value="RPD60177.1"/>
    <property type="molecule type" value="Genomic_DNA"/>
</dbReference>
<protein>
    <submittedName>
        <fullName evidence="1">Uncharacterized protein</fullName>
    </submittedName>
</protein>
<sequence length="78" mass="8873">MRAEFVVRHHPAQGLRRLVIADSPAALDLWSQSFKELVEAFPKDVKNALRRNVDEDRQIYYAAMLKVYALPGASVPHV</sequence>
<keyword evidence="2" id="KW-1185">Reference proteome</keyword>
<reference evidence="1" key="1">
    <citation type="journal article" date="2018" name="Genome Biol. Evol.">
        <title>Genomics and development of Lentinus tigrinus, a white-rot wood-decaying mushroom with dimorphic fruiting bodies.</title>
        <authorList>
            <person name="Wu B."/>
            <person name="Xu Z."/>
            <person name="Knudson A."/>
            <person name="Carlson A."/>
            <person name="Chen N."/>
            <person name="Kovaka S."/>
            <person name="LaButti K."/>
            <person name="Lipzen A."/>
            <person name="Pennachio C."/>
            <person name="Riley R."/>
            <person name="Schakwitz W."/>
            <person name="Umezawa K."/>
            <person name="Ohm R.A."/>
            <person name="Grigoriev I.V."/>
            <person name="Nagy L.G."/>
            <person name="Gibbons J."/>
            <person name="Hibbett D."/>
        </authorList>
    </citation>
    <scope>NUCLEOTIDE SEQUENCE [LARGE SCALE GENOMIC DNA]</scope>
    <source>
        <strain evidence="1">ALCF2SS1-6</strain>
    </source>
</reference>
<name>A0A5C2SA79_9APHY</name>
<dbReference type="Proteomes" id="UP000313359">
    <property type="component" value="Unassembled WGS sequence"/>
</dbReference>
<evidence type="ECO:0000313" key="1">
    <source>
        <dbReference type="EMBL" id="RPD60177.1"/>
    </source>
</evidence>
<dbReference type="AlphaFoldDB" id="A0A5C2SA79"/>
<dbReference type="STRING" id="1328759.A0A5C2SA79"/>
<proteinExistence type="predicted"/>
<accession>A0A5C2SA79</accession>
<evidence type="ECO:0000313" key="2">
    <source>
        <dbReference type="Proteomes" id="UP000313359"/>
    </source>
</evidence>
<gene>
    <name evidence="1" type="ORF">L227DRAFT_625162</name>
</gene>